<organism evidence="3 4">
    <name type="scientific">Candidatus Uhrbacteria bacterium GW2011_GWC2_53_7</name>
    <dbReference type="NCBI Taxonomy" id="1618986"/>
    <lineage>
        <taxon>Bacteria</taxon>
        <taxon>Candidatus Uhriibacteriota</taxon>
    </lineage>
</organism>
<gene>
    <name evidence="3" type="ORF">UY82_C0010G0002</name>
</gene>
<keyword evidence="2" id="KW-0812">Transmembrane</keyword>
<feature type="transmembrane region" description="Helical" evidence="2">
    <location>
        <begin position="12"/>
        <end position="38"/>
    </location>
</feature>
<feature type="transmembrane region" description="Helical" evidence="2">
    <location>
        <begin position="50"/>
        <end position="77"/>
    </location>
</feature>
<dbReference type="PATRIC" id="fig|1618986.3.peg.133"/>
<reference evidence="3 4" key="1">
    <citation type="journal article" date="2015" name="Nature">
        <title>rRNA introns, odd ribosomes, and small enigmatic genomes across a large radiation of phyla.</title>
        <authorList>
            <person name="Brown C.T."/>
            <person name="Hug L.A."/>
            <person name="Thomas B.C."/>
            <person name="Sharon I."/>
            <person name="Castelle C.J."/>
            <person name="Singh A."/>
            <person name="Wilkins M.J."/>
            <person name="Williams K.H."/>
            <person name="Banfield J.F."/>
        </authorList>
    </citation>
    <scope>NUCLEOTIDE SEQUENCE [LARGE SCALE GENOMIC DNA]</scope>
</reference>
<keyword evidence="2" id="KW-0472">Membrane</keyword>
<proteinExistence type="predicted"/>
<sequence length="308" mass="34946">MRLSKRQIGILWMSIPFLTLAIVLLLFSLTGGVLTFFIQNTTGSTGAFQGFGIILGILGVLAIIGMIIGIPVGLYFFSRIEPHEVSNLVRHAAYEHLTHEQVEYIAKWSWSAFFMRWIWTLCNRGVRFWTLGFFAPIVQQYFWVKIAMHGRRMTWESGRWQSFKEFRKRQRILAWVAWVLAILSVIWVSVLLSYLPKLFLNTIVRDQANFNAFASRSAMFEPASGSTDVLTSEVDSFCQGLEDLDGDGLIDQYETDLNANALLTDTDGDGFTDGDELESGYDPGGSGEMTDQQKLLYPIHKNQAKRCL</sequence>
<dbReference type="EMBL" id="LCRN01000010">
    <property type="protein sequence ID" value="KKW36818.1"/>
    <property type="molecule type" value="Genomic_DNA"/>
</dbReference>
<protein>
    <submittedName>
        <fullName evidence="3">Uncharacterized protein</fullName>
    </submittedName>
</protein>
<dbReference type="Proteomes" id="UP000033865">
    <property type="component" value="Unassembled WGS sequence"/>
</dbReference>
<dbReference type="AlphaFoldDB" id="A0A0G1Y048"/>
<feature type="transmembrane region" description="Helical" evidence="2">
    <location>
        <begin position="172"/>
        <end position="195"/>
    </location>
</feature>
<accession>A0A0G1Y048</accession>
<evidence type="ECO:0000256" key="2">
    <source>
        <dbReference type="SAM" id="Phobius"/>
    </source>
</evidence>
<evidence type="ECO:0000256" key="1">
    <source>
        <dbReference type="SAM" id="MobiDB-lite"/>
    </source>
</evidence>
<evidence type="ECO:0000313" key="3">
    <source>
        <dbReference type="EMBL" id="KKW36818.1"/>
    </source>
</evidence>
<feature type="compositionally biased region" description="Acidic residues" evidence="1">
    <location>
        <begin position="270"/>
        <end position="279"/>
    </location>
</feature>
<name>A0A0G1Y048_9BACT</name>
<comment type="caution">
    <text evidence="3">The sequence shown here is derived from an EMBL/GenBank/DDBJ whole genome shotgun (WGS) entry which is preliminary data.</text>
</comment>
<evidence type="ECO:0000313" key="4">
    <source>
        <dbReference type="Proteomes" id="UP000033865"/>
    </source>
</evidence>
<feature type="region of interest" description="Disordered" evidence="1">
    <location>
        <begin position="270"/>
        <end position="290"/>
    </location>
</feature>
<keyword evidence="2" id="KW-1133">Transmembrane helix</keyword>